<accession>A0ABW0BH83</accession>
<evidence type="ECO:0000256" key="6">
    <source>
        <dbReference type="ARBA" id="ARBA00022692"/>
    </source>
</evidence>
<dbReference type="InterPro" id="IPR036097">
    <property type="entry name" value="HisK_dim/P_sf"/>
</dbReference>
<evidence type="ECO:0000259" key="12">
    <source>
        <dbReference type="PROSITE" id="PS50109"/>
    </source>
</evidence>
<protein>
    <recommendedName>
        <fullName evidence="3">histidine kinase</fullName>
        <ecNumber evidence="3">2.7.13.3</ecNumber>
    </recommendedName>
</protein>
<keyword evidence="8 11" id="KW-1133">Transmembrane helix</keyword>
<keyword evidence="10 11" id="KW-0472">Membrane</keyword>
<dbReference type="Proteomes" id="UP001596087">
    <property type="component" value="Unassembled WGS sequence"/>
</dbReference>
<evidence type="ECO:0000256" key="7">
    <source>
        <dbReference type="ARBA" id="ARBA00022777"/>
    </source>
</evidence>
<dbReference type="InterPro" id="IPR036890">
    <property type="entry name" value="HATPase_C_sf"/>
</dbReference>
<dbReference type="CDD" id="cd00082">
    <property type="entry name" value="HisKA"/>
    <property type="match status" value="1"/>
</dbReference>
<dbReference type="PROSITE" id="PS50109">
    <property type="entry name" value="HIS_KIN"/>
    <property type="match status" value="1"/>
</dbReference>
<evidence type="ECO:0000256" key="9">
    <source>
        <dbReference type="ARBA" id="ARBA00023012"/>
    </source>
</evidence>
<dbReference type="InterPro" id="IPR004358">
    <property type="entry name" value="Sig_transdc_His_kin-like_C"/>
</dbReference>
<dbReference type="PANTHER" id="PTHR45436:SF5">
    <property type="entry name" value="SENSOR HISTIDINE KINASE TRCS"/>
    <property type="match status" value="1"/>
</dbReference>
<feature type="transmembrane region" description="Helical" evidence="11">
    <location>
        <begin position="168"/>
        <end position="191"/>
    </location>
</feature>
<dbReference type="InterPro" id="IPR003594">
    <property type="entry name" value="HATPase_dom"/>
</dbReference>
<name>A0ABW0BH83_9ACTN</name>
<comment type="caution">
    <text evidence="14">The sequence shown here is derived from an EMBL/GenBank/DDBJ whole genome shotgun (WGS) entry which is preliminary data.</text>
</comment>
<feature type="domain" description="Histidine kinase" evidence="12">
    <location>
        <begin position="252"/>
        <end position="463"/>
    </location>
</feature>
<sequence>MNPPTLLPRWHYKRSLAGRVILLTTFSVGVAMAFAALAVYVTVRMQMQETLDESLTERAERAASLPALSNLATTTPRVPSWALGAADVRIAFLTSSGQVISLADDGPELVLGEPEYHVATGQSPSSLRTIIAADGARYRVVTVPGDQPGQALVIAQSLGPQEKVLAKLGAVMLFFGVVGVIIAGAVGWAVARNGLRPVRRLTASVEDIARTEDLRPLRVEGDDEIARLAISFNHMLTALGASRDRQRQLVADAGHELRTPLTSLRTNIDLLTQADRGDLPDLEPRARAELLDDVRAQIEELTTLIGDLVELARDEPVPLVVEPVDLSEVVDRAVGRVRRRAPGVTFEVDLDPWWVVGEASSLERAVTNLLDNAAKWSPEGGTVRVRLADGALVVDDEGPGIAPEDRDHVFERFWRSDESRAMPGSGLGLAIVDQVVGRHAGAVVPSASPAGGTRMTVTIPGSVDAPAGVS</sequence>
<evidence type="ECO:0000256" key="10">
    <source>
        <dbReference type="ARBA" id="ARBA00023136"/>
    </source>
</evidence>
<evidence type="ECO:0000256" key="4">
    <source>
        <dbReference type="ARBA" id="ARBA00022553"/>
    </source>
</evidence>
<dbReference type="CDD" id="cd06225">
    <property type="entry name" value="HAMP"/>
    <property type="match status" value="1"/>
</dbReference>
<dbReference type="Gene3D" id="6.10.340.10">
    <property type="match status" value="1"/>
</dbReference>
<evidence type="ECO:0000256" key="5">
    <source>
        <dbReference type="ARBA" id="ARBA00022679"/>
    </source>
</evidence>
<dbReference type="Pfam" id="PF02518">
    <property type="entry name" value="HATPase_c"/>
    <property type="match status" value="1"/>
</dbReference>
<dbReference type="SMART" id="SM00304">
    <property type="entry name" value="HAMP"/>
    <property type="match status" value="1"/>
</dbReference>
<dbReference type="CDD" id="cd00075">
    <property type="entry name" value="HATPase"/>
    <property type="match status" value="1"/>
</dbReference>
<keyword evidence="6 11" id="KW-0812">Transmembrane</keyword>
<dbReference type="PANTHER" id="PTHR45436">
    <property type="entry name" value="SENSOR HISTIDINE KINASE YKOH"/>
    <property type="match status" value="1"/>
</dbReference>
<proteinExistence type="predicted"/>
<dbReference type="InterPro" id="IPR005467">
    <property type="entry name" value="His_kinase_dom"/>
</dbReference>
<dbReference type="InterPro" id="IPR050428">
    <property type="entry name" value="TCS_sensor_his_kinase"/>
</dbReference>
<dbReference type="PRINTS" id="PR00344">
    <property type="entry name" value="BCTRLSENSOR"/>
</dbReference>
<comment type="subcellular location">
    <subcellularLocation>
        <location evidence="2">Cell membrane</location>
    </subcellularLocation>
</comment>
<keyword evidence="14" id="KW-0067">ATP-binding</keyword>
<dbReference type="InterPro" id="IPR003661">
    <property type="entry name" value="HisK_dim/P_dom"/>
</dbReference>
<dbReference type="Gene3D" id="1.10.287.130">
    <property type="match status" value="1"/>
</dbReference>
<keyword evidence="9" id="KW-0902">Two-component regulatory system</keyword>
<gene>
    <name evidence="14" type="ORF">ACFPGP_07165</name>
</gene>
<keyword evidence="7" id="KW-0418">Kinase</keyword>
<dbReference type="SMART" id="SM00387">
    <property type="entry name" value="HATPase_c"/>
    <property type="match status" value="1"/>
</dbReference>
<evidence type="ECO:0000313" key="15">
    <source>
        <dbReference type="Proteomes" id="UP001596087"/>
    </source>
</evidence>
<feature type="domain" description="HAMP" evidence="13">
    <location>
        <begin position="192"/>
        <end position="244"/>
    </location>
</feature>
<dbReference type="SUPFAM" id="SSF47384">
    <property type="entry name" value="Homodimeric domain of signal transducing histidine kinase"/>
    <property type="match status" value="1"/>
</dbReference>
<reference evidence="15" key="1">
    <citation type="journal article" date="2019" name="Int. J. Syst. Evol. Microbiol.">
        <title>The Global Catalogue of Microorganisms (GCM) 10K type strain sequencing project: providing services to taxonomists for standard genome sequencing and annotation.</title>
        <authorList>
            <consortium name="The Broad Institute Genomics Platform"/>
            <consortium name="The Broad Institute Genome Sequencing Center for Infectious Disease"/>
            <person name="Wu L."/>
            <person name="Ma J."/>
        </authorList>
    </citation>
    <scope>NUCLEOTIDE SEQUENCE [LARGE SCALE GENOMIC DNA]</scope>
    <source>
        <strain evidence="15">DFY41</strain>
    </source>
</reference>
<comment type="catalytic activity">
    <reaction evidence="1">
        <text>ATP + protein L-histidine = ADP + protein N-phospho-L-histidine.</text>
        <dbReference type="EC" id="2.7.13.3"/>
    </reaction>
</comment>
<dbReference type="Pfam" id="PF00672">
    <property type="entry name" value="HAMP"/>
    <property type="match status" value="1"/>
</dbReference>
<dbReference type="Pfam" id="PF00512">
    <property type="entry name" value="HisKA"/>
    <property type="match status" value="1"/>
</dbReference>
<dbReference type="EC" id="2.7.13.3" evidence="3"/>
<evidence type="ECO:0000256" key="3">
    <source>
        <dbReference type="ARBA" id="ARBA00012438"/>
    </source>
</evidence>
<dbReference type="SMART" id="SM00388">
    <property type="entry name" value="HisKA"/>
    <property type="match status" value="1"/>
</dbReference>
<organism evidence="14 15">
    <name type="scientific">Nocardioides taihuensis</name>
    <dbReference type="NCBI Taxonomy" id="1835606"/>
    <lineage>
        <taxon>Bacteria</taxon>
        <taxon>Bacillati</taxon>
        <taxon>Actinomycetota</taxon>
        <taxon>Actinomycetes</taxon>
        <taxon>Propionibacteriales</taxon>
        <taxon>Nocardioidaceae</taxon>
        <taxon>Nocardioides</taxon>
    </lineage>
</organism>
<keyword evidence="14" id="KW-0547">Nucleotide-binding</keyword>
<feature type="transmembrane region" description="Helical" evidence="11">
    <location>
        <begin position="20"/>
        <end position="43"/>
    </location>
</feature>
<dbReference type="RefSeq" id="WP_378588780.1">
    <property type="nucleotide sequence ID" value="NZ_JBHSKD010000007.1"/>
</dbReference>
<dbReference type="Gene3D" id="3.30.565.10">
    <property type="entry name" value="Histidine kinase-like ATPase, C-terminal domain"/>
    <property type="match status" value="1"/>
</dbReference>
<evidence type="ECO:0000256" key="2">
    <source>
        <dbReference type="ARBA" id="ARBA00004236"/>
    </source>
</evidence>
<dbReference type="GO" id="GO:0005524">
    <property type="term" value="F:ATP binding"/>
    <property type="evidence" value="ECO:0007669"/>
    <property type="project" value="UniProtKB-KW"/>
</dbReference>
<dbReference type="PROSITE" id="PS50885">
    <property type="entry name" value="HAMP"/>
    <property type="match status" value="1"/>
</dbReference>
<evidence type="ECO:0000256" key="8">
    <source>
        <dbReference type="ARBA" id="ARBA00022989"/>
    </source>
</evidence>
<evidence type="ECO:0000259" key="13">
    <source>
        <dbReference type="PROSITE" id="PS50885"/>
    </source>
</evidence>
<dbReference type="InterPro" id="IPR003660">
    <property type="entry name" value="HAMP_dom"/>
</dbReference>
<keyword evidence="15" id="KW-1185">Reference proteome</keyword>
<dbReference type="SUPFAM" id="SSF55874">
    <property type="entry name" value="ATPase domain of HSP90 chaperone/DNA topoisomerase II/histidine kinase"/>
    <property type="match status" value="1"/>
</dbReference>
<keyword evidence="5" id="KW-0808">Transferase</keyword>
<dbReference type="EMBL" id="JBHSKD010000007">
    <property type="protein sequence ID" value="MFC5176445.1"/>
    <property type="molecule type" value="Genomic_DNA"/>
</dbReference>
<evidence type="ECO:0000256" key="11">
    <source>
        <dbReference type="SAM" id="Phobius"/>
    </source>
</evidence>
<evidence type="ECO:0000313" key="14">
    <source>
        <dbReference type="EMBL" id="MFC5176445.1"/>
    </source>
</evidence>
<dbReference type="SUPFAM" id="SSF158472">
    <property type="entry name" value="HAMP domain-like"/>
    <property type="match status" value="1"/>
</dbReference>
<keyword evidence="4" id="KW-0597">Phosphoprotein</keyword>
<evidence type="ECO:0000256" key="1">
    <source>
        <dbReference type="ARBA" id="ARBA00000085"/>
    </source>
</evidence>